<dbReference type="EMBL" id="JARBHB010000007">
    <property type="protein sequence ID" value="KAJ8878204.1"/>
    <property type="molecule type" value="Genomic_DNA"/>
</dbReference>
<evidence type="ECO:0000313" key="1">
    <source>
        <dbReference type="EMBL" id="KAJ8878204.1"/>
    </source>
</evidence>
<keyword evidence="2" id="KW-1185">Reference proteome</keyword>
<proteinExistence type="predicted"/>
<name>A0ABQ9H1K9_9NEOP</name>
<comment type="caution">
    <text evidence="1">The sequence shown here is derived from an EMBL/GenBank/DDBJ whole genome shotgun (WGS) entry which is preliminary data.</text>
</comment>
<sequence>MIPAIISETREKLETLRSEKVWDKLDQHNILQVPTQRNQKRKRFMDELSIDKTINNGLKKMKTEVYYVVLDSLLSQLNDRFSDSSLAMVKQISHFSHGVIMKITHQLEIGKGFNPDMIKELCEYYNLDNDLIASELETFYNVYKVTHAD</sequence>
<evidence type="ECO:0000313" key="2">
    <source>
        <dbReference type="Proteomes" id="UP001159363"/>
    </source>
</evidence>
<dbReference type="Proteomes" id="UP001159363">
    <property type="component" value="Chromosome 6"/>
</dbReference>
<protein>
    <submittedName>
        <fullName evidence="1">Uncharacterized protein</fullName>
    </submittedName>
</protein>
<organism evidence="1 2">
    <name type="scientific">Dryococelus australis</name>
    <dbReference type="NCBI Taxonomy" id="614101"/>
    <lineage>
        <taxon>Eukaryota</taxon>
        <taxon>Metazoa</taxon>
        <taxon>Ecdysozoa</taxon>
        <taxon>Arthropoda</taxon>
        <taxon>Hexapoda</taxon>
        <taxon>Insecta</taxon>
        <taxon>Pterygota</taxon>
        <taxon>Neoptera</taxon>
        <taxon>Polyneoptera</taxon>
        <taxon>Phasmatodea</taxon>
        <taxon>Verophasmatodea</taxon>
        <taxon>Anareolatae</taxon>
        <taxon>Phasmatidae</taxon>
        <taxon>Eurycanthinae</taxon>
        <taxon>Dryococelus</taxon>
    </lineage>
</organism>
<gene>
    <name evidence="1" type="ORF">PR048_018781</name>
</gene>
<accession>A0ABQ9H1K9</accession>
<reference evidence="1 2" key="1">
    <citation type="submission" date="2023-02" db="EMBL/GenBank/DDBJ databases">
        <title>LHISI_Scaffold_Assembly.</title>
        <authorList>
            <person name="Stuart O.P."/>
            <person name="Cleave R."/>
            <person name="Magrath M.J.L."/>
            <person name="Mikheyev A.S."/>
        </authorList>
    </citation>
    <scope>NUCLEOTIDE SEQUENCE [LARGE SCALE GENOMIC DNA]</scope>
    <source>
        <strain evidence="1">Daus_M_001</strain>
        <tissue evidence="1">Leg muscle</tissue>
    </source>
</reference>